<keyword evidence="2" id="KW-1185">Reference proteome</keyword>
<name>A0ACC0K1X5_CHOFU</name>
<reference evidence="1 2" key="1">
    <citation type="journal article" date="2022" name="Genome Biol. Evol.">
        <title>The Spruce Budworm Genome: Reconstructing the Evolutionary History of Antifreeze Proteins.</title>
        <authorList>
            <person name="Beliveau C."/>
            <person name="Gagne P."/>
            <person name="Picq S."/>
            <person name="Vernygora O."/>
            <person name="Keeling C.I."/>
            <person name="Pinkney K."/>
            <person name="Doucet D."/>
            <person name="Wen F."/>
            <person name="Johnston J.S."/>
            <person name="Maaroufi H."/>
            <person name="Boyle B."/>
            <person name="Laroche J."/>
            <person name="Dewar K."/>
            <person name="Juretic N."/>
            <person name="Blackburn G."/>
            <person name="Nisole A."/>
            <person name="Brunet B."/>
            <person name="Brandao M."/>
            <person name="Lumley L."/>
            <person name="Duan J."/>
            <person name="Quan G."/>
            <person name="Lucarotti C.J."/>
            <person name="Roe A.D."/>
            <person name="Sperling F.A.H."/>
            <person name="Levesque R.C."/>
            <person name="Cusson M."/>
        </authorList>
    </citation>
    <scope>NUCLEOTIDE SEQUENCE [LARGE SCALE GENOMIC DNA]</scope>
    <source>
        <strain evidence="1">Glfc:IPQL:Cfum</strain>
    </source>
</reference>
<gene>
    <name evidence="1" type="ORF">MSG28_000722</name>
</gene>
<evidence type="ECO:0000313" key="2">
    <source>
        <dbReference type="Proteomes" id="UP001064048"/>
    </source>
</evidence>
<sequence length="75" mass="8357">MFGGNGGGYAGSGDCAEGYGLGYVAGGGRLQQYAHFAPHQNVWHHHHTPHHDSYGLYQHNIQRSRNLWQDATRPR</sequence>
<proteinExistence type="predicted"/>
<dbReference type="EMBL" id="CM046131">
    <property type="protein sequence ID" value="KAI8430447.1"/>
    <property type="molecule type" value="Genomic_DNA"/>
</dbReference>
<comment type="caution">
    <text evidence="1">The sequence shown here is derived from an EMBL/GenBank/DDBJ whole genome shotgun (WGS) entry which is preliminary data.</text>
</comment>
<organism evidence="1 2">
    <name type="scientific">Choristoneura fumiferana</name>
    <name type="common">Spruce budworm moth</name>
    <name type="synonym">Archips fumiferana</name>
    <dbReference type="NCBI Taxonomy" id="7141"/>
    <lineage>
        <taxon>Eukaryota</taxon>
        <taxon>Metazoa</taxon>
        <taxon>Ecdysozoa</taxon>
        <taxon>Arthropoda</taxon>
        <taxon>Hexapoda</taxon>
        <taxon>Insecta</taxon>
        <taxon>Pterygota</taxon>
        <taxon>Neoptera</taxon>
        <taxon>Endopterygota</taxon>
        <taxon>Lepidoptera</taxon>
        <taxon>Glossata</taxon>
        <taxon>Ditrysia</taxon>
        <taxon>Tortricoidea</taxon>
        <taxon>Tortricidae</taxon>
        <taxon>Tortricinae</taxon>
        <taxon>Choristoneura</taxon>
    </lineage>
</organism>
<evidence type="ECO:0000313" key="1">
    <source>
        <dbReference type="EMBL" id="KAI8430447.1"/>
    </source>
</evidence>
<protein>
    <submittedName>
        <fullName evidence="1">Uncharacterized protein</fullName>
    </submittedName>
</protein>
<dbReference type="Proteomes" id="UP001064048">
    <property type="component" value="Chromosome Z"/>
</dbReference>
<accession>A0ACC0K1X5</accession>